<dbReference type="InterPro" id="IPR035427">
    <property type="entry name" value="Tim10-like_dom_sf"/>
</dbReference>
<protein>
    <submittedName>
        <fullName evidence="1">Uncharacterized protein</fullName>
    </submittedName>
</protein>
<evidence type="ECO:0000313" key="1">
    <source>
        <dbReference type="EMBL" id="EAY02604.1"/>
    </source>
</evidence>
<dbReference type="AlphaFoldDB" id="A2EXI7"/>
<organism evidence="1 2">
    <name type="scientific">Trichomonas vaginalis (strain ATCC PRA-98 / G3)</name>
    <dbReference type="NCBI Taxonomy" id="412133"/>
    <lineage>
        <taxon>Eukaryota</taxon>
        <taxon>Metamonada</taxon>
        <taxon>Parabasalia</taxon>
        <taxon>Trichomonadida</taxon>
        <taxon>Trichomonadidae</taxon>
        <taxon>Trichomonas</taxon>
    </lineage>
</organism>
<dbReference type="EMBL" id="DS113530">
    <property type="protein sequence ID" value="EAY02604.1"/>
    <property type="molecule type" value="Genomic_DNA"/>
</dbReference>
<gene>
    <name evidence="1" type="ORF">TVAG_260640</name>
</gene>
<dbReference type="RefSeq" id="XP_001314827.1">
    <property type="nucleotide sequence ID" value="XM_001314792.1"/>
</dbReference>
<sequence length="86" mass="9982">MNPAKDSVIRRTLRTMSEMIFDRFVDSSSDEKTISEKEKKKIDRAALKYIEASSYVANTFDESFQYLMQVQMQAQAQQIAANQNQH</sequence>
<dbReference type="VEuPathDB" id="TrichDB:TVAGG3_0241480"/>
<reference evidence="1" key="1">
    <citation type="submission" date="2006-10" db="EMBL/GenBank/DDBJ databases">
        <authorList>
            <person name="Amadeo P."/>
            <person name="Zhao Q."/>
            <person name="Wortman J."/>
            <person name="Fraser-Liggett C."/>
            <person name="Carlton J."/>
        </authorList>
    </citation>
    <scope>NUCLEOTIDE SEQUENCE</scope>
    <source>
        <strain evidence="1">G3</strain>
    </source>
</reference>
<accession>A2EXI7</accession>
<name>A2EXI7_TRIV3</name>
<keyword evidence="2" id="KW-1185">Reference proteome</keyword>
<reference evidence="1" key="2">
    <citation type="journal article" date="2007" name="Science">
        <title>Draft genome sequence of the sexually transmitted pathogen Trichomonas vaginalis.</title>
        <authorList>
            <person name="Carlton J.M."/>
            <person name="Hirt R.P."/>
            <person name="Silva J.C."/>
            <person name="Delcher A.L."/>
            <person name="Schatz M."/>
            <person name="Zhao Q."/>
            <person name="Wortman J.R."/>
            <person name="Bidwell S.L."/>
            <person name="Alsmark U.C.M."/>
            <person name="Besteiro S."/>
            <person name="Sicheritz-Ponten T."/>
            <person name="Noel C.J."/>
            <person name="Dacks J.B."/>
            <person name="Foster P.G."/>
            <person name="Simillion C."/>
            <person name="Van de Peer Y."/>
            <person name="Miranda-Saavedra D."/>
            <person name="Barton G.J."/>
            <person name="Westrop G.D."/>
            <person name="Mueller S."/>
            <person name="Dessi D."/>
            <person name="Fiori P.L."/>
            <person name="Ren Q."/>
            <person name="Paulsen I."/>
            <person name="Zhang H."/>
            <person name="Bastida-Corcuera F.D."/>
            <person name="Simoes-Barbosa A."/>
            <person name="Brown M.T."/>
            <person name="Hayes R.D."/>
            <person name="Mukherjee M."/>
            <person name="Okumura C.Y."/>
            <person name="Schneider R."/>
            <person name="Smith A.J."/>
            <person name="Vanacova S."/>
            <person name="Villalvazo M."/>
            <person name="Haas B.J."/>
            <person name="Pertea M."/>
            <person name="Feldblyum T.V."/>
            <person name="Utterback T.R."/>
            <person name="Shu C.L."/>
            <person name="Osoegawa K."/>
            <person name="de Jong P.J."/>
            <person name="Hrdy I."/>
            <person name="Horvathova L."/>
            <person name="Zubacova Z."/>
            <person name="Dolezal P."/>
            <person name="Malik S.B."/>
            <person name="Logsdon J.M. Jr."/>
            <person name="Henze K."/>
            <person name="Gupta A."/>
            <person name="Wang C.C."/>
            <person name="Dunne R.L."/>
            <person name="Upcroft J.A."/>
            <person name="Upcroft P."/>
            <person name="White O."/>
            <person name="Salzberg S.L."/>
            <person name="Tang P."/>
            <person name="Chiu C.-H."/>
            <person name="Lee Y.-S."/>
            <person name="Embley T.M."/>
            <person name="Coombs G.H."/>
            <person name="Mottram J.C."/>
            <person name="Tachezy J."/>
            <person name="Fraser-Liggett C.M."/>
            <person name="Johnson P.J."/>
        </authorList>
    </citation>
    <scope>NUCLEOTIDE SEQUENCE [LARGE SCALE GENOMIC DNA]</scope>
    <source>
        <strain evidence="1">G3</strain>
    </source>
</reference>
<evidence type="ECO:0000313" key="2">
    <source>
        <dbReference type="Proteomes" id="UP000001542"/>
    </source>
</evidence>
<dbReference type="InParanoid" id="A2EXI7"/>
<dbReference type="VEuPathDB" id="TrichDB:TVAG_260640"/>
<proteinExistence type="predicted"/>
<dbReference type="SMR" id="A2EXI7"/>
<dbReference type="Gene3D" id="1.10.287.810">
    <property type="entry name" value="Mitochondrial import inner membrane translocase subunit tim13 like domains"/>
    <property type="match status" value="1"/>
</dbReference>
<dbReference type="Proteomes" id="UP000001542">
    <property type="component" value="Unassembled WGS sequence"/>
</dbReference>
<dbReference type="KEGG" id="tva:4760439"/>